<protein>
    <recommendedName>
        <fullName evidence="6">Large ribosomal subunit protein uL6</fullName>
    </recommendedName>
</protein>
<feature type="domain" description="Large ribosomal subunit protein uL6 alpha-beta" evidence="9">
    <location>
        <begin position="11"/>
        <end position="83"/>
    </location>
</feature>
<dbReference type="FunFam" id="3.90.930.12:FF:000002">
    <property type="entry name" value="50S ribosomal protein L6"/>
    <property type="match status" value="1"/>
</dbReference>
<evidence type="ECO:0000313" key="11">
    <source>
        <dbReference type="Proteomes" id="UP000051841"/>
    </source>
</evidence>
<dbReference type="NCBIfam" id="TIGR03654">
    <property type="entry name" value="L6_bact"/>
    <property type="match status" value="1"/>
</dbReference>
<evidence type="ECO:0000259" key="9">
    <source>
        <dbReference type="Pfam" id="PF00347"/>
    </source>
</evidence>
<sequence length="181" mass="19863">MSRIGLKVINVPEDVTVTIAEDNTVTVKGPKGELTRQFADVITIAQEGNEIRCSRANEVKHTKQLHGTTRALIANMIEGVKNGFEKNLEIVGIGYRAQMKGNKLVLNVGFSHPVEIDVEEGVKVECPSQTQIKVSGISKERVGEVAAQIRAVKKPEPYKGKGIKYTDERIIRKEGKTAGKK</sequence>
<dbReference type="InterPro" id="IPR002358">
    <property type="entry name" value="Ribosomal_uL6_CS"/>
</dbReference>
<organism evidence="10 11">
    <name type="scientific">Kandleria vitulina DSM 20405</name>
    <dbReference type="NCBI Taxonomy" id="1410657"/>
    <lineage>
        <taxon>Bacteria</taxon>
        <taxon>Bacillati</taxon>
        <taxon>Bacillota</taxon>
        <taxon>Erysipelotrichia</taxon>
        <taxon>Erysipelotrichales</taxon>
        <taxon>Coprobacillaceae</taxon>
        <taxon>Kandleria</taxon>
    </lineage>
</organism>
<evidence type="ECO:0000256" key="3">
    <source>
        <dbReference type="ARBA" id="ARBA00022884"/>
    </source>
</evidence>
<dbReference type="HAMAP" id="MF_01365_B">
    <property type="entry name" value="Ribosomal_uL6_B"/>
    <property type="match status" value="1"/>
</dbReference>
<dbReference type="InterPro" id="IPR020040">
    <property type="entry name" value="Ribosomal_uL6_a/b-dom"/>
</dbReference>
<dbReference type="PROSITE" id="PS00525">
    <property type="entry name" value="RIBOSOMAL_L6_1"/>
    <property type="match status" value="1"/>
</dbReference>
<gene>
    <name evidence="6" type="primary">rplF</name>
    <name evidence="10" type="ORF">IV49_GL000229</name>
</gene>
<feature type="domain" description="Large ribosomal subunit protein uL6 alpha-beta" evidence="9">
    <location>
        <begin position="91"/>
        <end position="165"/>
    </location>
</feature>
<evidence type="ECO:0000256" key="1">
    <source>
        <dbReference type="ARBA" id="ARBA00009356"/>
    </source>
</evidence>
<keyword evidence="11" id="KW-1185">Reference proteome</keyword>
<dbReference type="Gene3D" id="3.90.930.12">
    <property type="entry name" value="Ribosomal protein L6, alpha-beta domain"/>
    <property type="match status" value="2"/>
</dbReference>
<dbReference type="PIRSF" id="PIRSF002162">
    <property type="entry name" value="Ribosomal_L6"/>
    <property type="match status" value="1"/>
</dbReference>
<dbReference type="FunFam" id="3.90.930.12:FF:000001">
    <property type="entry name" value="50S ribosomal protein L6"/>
    <property type="match status" value="1"/>
</dbReference>
<accession>A0A0R2HBA5</accession>
<dbReference type="PANTHER" id="PTHR11655">
    <property type="entry name" value="60S/50S RIBOSOMAL PROTEIN L6/L9"/>
    <property type="match status" value="1"/>
</dbReference>
<comment type="caution">
    <text evidence="10">The sequence shown here is derived from an EMBL/GenBank/DDBJ whole genome shotgun (WGS) entry which is preliminary data.</text>
</comment>
<evidence type="ECO:0000256" key="7">
    <source>
        <dbReference type="RuleBase" id="RU003869"/>
    </source>
</evidence>
<dbReference type="Pfam" id="PF00347">
    <property type="entry name" value="Ribosomal_L6"/>
    <property type="match status" value="2"/>
</dbReference>
<evidence type="ECO:0000313" key="10">
    <source>
        <dbReference type="EMBL" id="KRN50361.1"/>
    </source>
</evidence>
<dbReference type="EMBL" id="JQBL01000010">
    <property type="protein sequence ID" value="KRN50361.1"/>
    <property type="molecule type" value="Genomic_DNA"/>
</dbReference>
<dbReference type="GO" id="GO:0003735">
    <property type="term" value="F:structural constituent of ribosome"/>
    <property type="evidence" value="ECO:0007669"/>
    <property type="project" value="UniProtKB-UniRule"/>
</dbReference>
<reference evidence="10 11" key="1">
    <citation type="journal article" date="2015" name="Genome Announc.">
        <title>Expanding the biotechnology potential of lactobacilli through comparative genomics of 213 strains and associated genera.</title>
        <authorList>
            <person name="Sun Z."/>
            <person name="Harris H.M."/>
            <person name="McCann A."/>
            <person name="Guo C."/>
            <person name="Argimon S."/>
            <person name="Zhang W."/>
            <person name="Yang X."/>
            <person name="Jeffery I.B."/>
            <person name="Cooney J.C."/>
            <person name="Kagawa T.F."/>
            <person name="Liu W."/>
            <person name="Song Y."/>
            <person name="Salvetti E."/>
            <person name="Wrobel A."/>
            <person name="Rasinkangas P."/>
            <person name="Parkhill J."/>
            <person name="Rea M.C."/>
            <person name="O'Sullivan O."/>
            <person name="Ritari J."/>
            <person name="Douillard F.P."/>
            <person name="Paul Ross R."/>
            <person name="Yang R."/>
            <person name="Briner A.E."/>
            <person name="Felis G.E."/>
            <person name="de Vos W.M."/>
            <person name="Barrangou R."/>
            <person name="Klaenhammer T.R."/>
            <person name="Caufield P.W."/>
            <person name="Cui Y."/>
            <person name="Zhang H."/>
            <person name="O'Toole P.W."/>
        </authorList>
    </citation>
    <scope>NUCLEOTIDE SEQUENCE [LARGE SCALE GENOMIC DNA]</scope>
    <source>
        <strain evidence="10 11">DSM 20405</strain>
    </source>
</reference>
<comment type="function">
    <text evidence="6 8">This protein binds to the 23S rRNA, and is important in its secondary structure. It is located near the subunit interface in the base of the L7/L12 stalk, and near the tRNA binding site of the peptidyltransferase center.</text>
</comment>
<dbReference type="InterPro" id="IPR000702">
    <property type="entry name" value="Ribosomal_uL6-like"/>
</dbReference>
<comment type="similarity">
    <text evidence="1 6 7">Belongs to the universal ribosomal protein uL6 family.</text>
</comment>
<dbReference type="PRINTS" id="PR00059">
    <property type="entry name" value="RIBOSOMALL6"/>
</dbReference>
<proteinExistence type="inferred from homology"/>
<dbReference type="InterPro" id="IPR019906">
    <property type="entry name" value="Ribosomal_uL6_bac-type"/>
</dbReference>
<dbReference type="PANTHER" id="PTHR11655:SF14">
    <property type="entry name" value="LARGE RIBOSOMAL SUBUNIT PROTEIN UL6M"/>
    <property type="match status" value="1"/>
</dbReference>
<evidence type="ECO:0000256" key="4">
    <source>
        <dbReference type="ARBA" id="ARBA00022980"/>
    </source>
</evidence>
<keyword evidence="4 6" id="KW-0689">Ribosomal protein</keyword>
<dbReference type="GO" id="GO:0019843">
    <property type="term" value="F:rRNA binding"/>
    <property type="evidence" value="ECO:0007669"/>
    <property type="project" value="UniProtKB-UniRule"/>
</dbReference>
<dbReference type="InterPro" id="IPR036789">
    <property type="entry name" value="Ribosomal_uL6-like_a/b-dom_sf"/>
</dbReference>
<keyword evidence="5 6" id="KW-0687">Ribonucleoprotein</keyword>
<dbReference type="RefSeq" id="WP_029070245.1">
    <property type="nucleotide sequence ID" value="NZ_JQBL01000010.1"/>
</dbReference>
<evidence type="ECO:0000256" key="6">
    <source>
        <dbReference type="HAMAP-Rule" id="MF_01365"/>
    </source>
</evidence>
<keyword evidence="3 6" id="KW-0694">RNA-binding</keyword>
<dbReference type="GO" id="GO:0002181">
    <property type="term" value="P:cytoplasmic translation"/>
    <property type="evidence" value="ECO:0007669"/>
    <property type="project" value="TreeGrafter"/>
</dbReference>
<keyword evidence="2 6" id="KW-0699">rRNA-binding</keyword>
<dbReference type="AlphaFoldDB" id="A0A0R2HBA5"/>
<dbReference type="Proteomes" id="UP000051841">
    <property type="component" value="Unassembled WGS sequence"/>
</dbReference>
<dbReference type="GO" id="GO:0022625">
    <property type="term" value="C:cytosolic large ribosomal subunit"/>
    <property type="evidence" value="ECO:0007669"/>
    <property type="project" value="UniProtKB-UniRule"/>
</dbReference>
<comment type="subunit">
    <text evidence="6">Part of the 50S ribosomal subunit.</text>
</comment>
<dbReference type="SUPFAM" id="SSF56053">
    <property type="entry name" value="Ribosomal protein L6"/>
    <property type="match status" value="2"/>
</dbReference>
<name>A0A0R2HBA5_9FIRM</name>
<dbReference type="PATRIC" id="fig|1410657.5.peg.233"/>
<evidence type="ECO:0000256" key="8">
    <source>
        <dbReference type="RuleBase" id="RU003870"/>
    </source>
</evidence>
<evidence type="ECO:0000256" key="2">
    <source>
        <dbReference type="ARBA" id="ARBA00022730"/>
    </source>
</evidence>
<evidence type="ECO:0000256" key="5">
    <source>
        <dbReference type="ARBA" id="ARBA00023274"/>
    </source>
</evidence>